<evidence type="ECO:0000313" key="1">
    <source>
        <dbReference type="EMBL" id="MDR7331241.1"/>
    </source>
</evidence>
<sequence>MLEIGQHSIAPAAVNHWAFDNATGRLSARDRYGNLVMAVTTGPLFAERLVAAFSSSSMRAPESRPAP</sequence>
<dbReference type="EMBL" id="JAVDXV010000001">
    <property type="protein sequence ID" value="MDR7331241.1"/>
    <property type="molecule type" value="Genomic_DNA"/>
</dbReference>
<reference evidence="1 2" key="1">
    <citation type="submission" date="2023-07" db="EMBL/GenBank/DDBJ databases">
        <title>Sorghum-associated microbial communities from plants grown in Nebraska, USA.</title>
        <authorList>
            <person name="Schachtman D."/>
        </authorList>
    </citation>
    <scope>NUCLEOTIDE SEQUENCE [LARGE SCALE GENOMIC DNA]</scope>
    <source>
        <strain evidence="1 2">BE316</strain>
    </source>
</reference>
<gene>
    <name evidence="1" type="ORF">J2X21_000353</name>
</gene>
<name>A0ABU2A235_9BURK</name>
<accession>A0ABU2A235</accession>
<comment type="caution">
    <text evidence="1">The sequence shown here is derived from an EMBL/GenBank/DDBJ whole genome shotgun (WGS) entry which is preliminary data.</text>
</comment>
<protein>
    <submittedName>
        <fullName evidence="1">Uncharacterized protein</fullName>
    </submittedName>
</protein>
<organism evidence="1 2">
    <name type="scientific">Roseateles asaccharophilus</name>
    <dbReference type="NCBI Taxonomy" id="582607"/>
    <lineage>
        <taxon>Bacteria</taxon>
        <taxon>Pseudomonadati</taxon>
        <taxon>Pseudomonadota</taxon>
        <taxon>Betaproteobacteria</taxon>
        <taxon>Burkholderiales</taxon>
        <taxon>Sphaerotilaceae</taxon>
        <taxon>Roseateles</taxon>
    </lineage>
</organism>
<dbReference type="Proteomes" id="UP001180825">
    <property type="component" value="Unassembled WGS sequence"/>
</dbReference>
<evidence type="ECO:0000313" key="2">
    <source>
        <dbReference type="Proteomes" id="UP001180825"/>
    </source>
</evidence>
<proteinExistence type="predicted"/>
<keyword evidence="2" id="KW-1185">Reference proteome</keyword>